<name>A0A395RJ33_9HYPO</name>
<protein>
    <recommendedName>
        <fullName evidence="3">DUF6546 domain-containing protein</fullName>
    </recommendedName>
</protein>
<dbReference type="EMBL" id="PXOG01000351">
    <property type="protein sequence ID" value="RGP60096.1"/>
    <property type="molecule type" value="Genomic_DNA"/>
</dbReference>
<dbReference type="Proteomes" id="UP000266234">
    <property type="component" value="Unassembled WGS sequence"/>
</dbReference>
<keyword evidence="5" id="KW-1185">Reference proteome</keyword>
<feature type="transmembrane region" description="Helical" evidence="2">
    <location>
        <begin position="176"/>
        <end position="204"/>
    </location>
</feature>
<proteinExistence type="predicted"/>
<dbReference type="InterPro" id="IPR046676">
    <property type="entry name" value="DUF6546"/>
</dbReference>
<comment type="caution">
    <text evidence="4">The sequence shown here is derived from an EMBL/GenBank/DDBJ whole genome shotgun (WGS) entry which is preliminary data.</text>
</comment>
<gene>
    <name evidence="4" type="ORF">FLONG3_10998</name>
</gene>
<dbReference type="AlphaFoldDB" id="A0A395RJ33"/>
<evidence type="ECO:0000313" key="4">
    <source>
        <dbReference type="EMBL" id="RGP60096.1"/>
    </source>
</evidence>
<evidence type="ECO:0000259" key="3">
    <source>
        <dbReference type="Pfam" id="PF20183"/>
    </source>
</evidence>
<evidence type="ECO:0000313" key="5">
    <source>
        <dbReference type="Proteomes" id="UP000266234"/>
    </source>
</evidence>
<dbReference type="Pfam" id="PF20183">
    <property type="entry name" value="DUF6546"/>
    <property type="match status" value="1"/>
</dbReference>
<dbReference type="OrthoDB" id="5342924at2759"/>
<feature type="compositionally biased region" description="Basic and acidic residues" evidence="1">
    <location>
        <begin position="21"/>
        <end position="43"/>
    </location>
</feature>
<accession>A0A395RJ33</accession>
<keyword evidence="2" id="KW-0472">Membrane</keyword>
<keyword evidence="2" id="KW-0812">Transmembrane</keyword>
<evidence type="ECO:0000256" key="1">
    <source>
        <dbReference type="SAM" id="MobiDB-lite"/>
    </source>
</evidence>
<feature type="domain" description="DUF6546" evidence="3">
    <location>
        <begin position="917"/>
        <end position="1110"/>
    </location>
</feature>
<feature type="region of interest" description="Disordered" evidence="1">
    <location>
        <begin position="1"/>
        <end position="55"/>
    </location>
</feature>
<evidence type="ECO:0000256" key="2">
    <source>
        <dbReference type="SAM" id="Phobius"/>
    </source>
</evidence>
<feature type="transmembrane region" description="Helical" evidence="2">
    <location>
        <begin position="64"/>
        <end position="88"/>
    </location>
</feature>
<organism evidence="4 5">
    <name type="scientific">Fusarium longipes</name>
    <dbReference type="NCBI Taxonomy" id="694270"/>
    <lineage>
        <taxon>Eukaryota</taxon>
        <taxon>Fungi</taxon>
        <taxon>Dikarya</taxon>
        <taxon>Ascomycota</taxon>
        <taxon>Pezizomycotina</taxon>
        <taxon>Sordariomycetes</taxon>
        <taxon>Hypocreomycetidae</taxon>
        <taxon>Hypocreales</taxon>
        <taxon>Nectriaceae</taxon>
        <taxon>Fusarium</taxon>
    </lineage>
</organism>
<sequence>MPGLVATPPDNISGPEEADDTNQHDASTHDPGRPYTQDSKDPLSKTLRGPEPPKKVCETGRLSALGHLVLFQLPSVAITLALVILYSIRIRWGDLNDEQLSYLQFAAKAHEALIIVSLADVLMHRIRSSLLRDESGVPLGFLSSPFTIGSPISYFFSWELWAALLRPGKKTRQAKMGMQLTAMLVIVSIILSIAAAPLSAIAIIPRSGWWQISAPIDVQKYVYTITDTTLWETDLGSEPDMKYFREENSLEEPLGRLQAVVDNPPIGNRRLTNTRQITNTSFIPSPPLYLPSASAQEISITLDFPGERHEKTGWLTVSTVPMSAVIPNYNFDEWENRPANILTRSRLKLLDNYFEEGWEKRVDLTETEKLTVFQRAPTIRWKQPIVAAECSINMTDAKNATFMFNSNITENRVFLSVEDNKDFKAFLKSIQKEKGELPSVRFQFVDLPGNYASPAILFLSYVWPHDDDKKLSADDIQPTMELSLCRIYSRWVEADIWSELGDSVYKSHLETSLFDLQAHFGRFDDLIKMNRAWLTATGRQRDPRLQKELTSPADSLYQQIMKSCDKHEMENIVQRCLSISLAAHVTELLSRLEFPYAYDKLTESNTSSLAPTTGDYVIHEEYFIPGYGYDWKSSRLIPFVFSVLLLHVLIALVHMAIVLSSCHTWHSSSWSSFGQMIVLALRSKALDGLGSVGAGISSSRTWNMPVSIRVVDGEDRLEMILQKEKGVLSQYQELDGDVEEAESDEYSTEMTRDKASWGCLPPEIQNQILGLLLIPGVKFSQLAPVCRVWQTIFEPPNFAEISLTAPRLNHPESRAILYRRRKDIRGPDLAGDLSYFRNENNYIMDMFSSLFTELSLWEPRGDLVLDITVCSPSDNQHWFKNPSILPDTILGECPSCHEHEQEAAMIHDPAHAWINGKRLAMFGNFYEPRPSTSRYAVDFVRTLNPALGQKLARASLNLTTLSVSFMVDAGDFFGALQDSWTWDKLTLLTLTSKFLAEDADSWNLNSMLRDAAAVAPKMPKLDTMELWNAKRNAAMLFRYQRAQNGKPAIIAVRGTYDLPIRVEVTKAWDEVAHRHGHGEVVVQTSWIDPVRIQCHVDAIPELGLLTEVLRPISLQQIIGEHQFFRA</sequence>
<reference evidence="4 5" key="1">
    <citation type="journal article" date="2018" name="PLoS Pathog.">
        <title>Evolution of structural diversity of trichothecenes, a family of toxins produced by plant pathogenic and entomopathogenic fungi.</title>
        <authorList>
            <person name="Proctor R.H."/>
            <person name="McCormick S.P."/>
            <person name="Kim H.S."/>
            <person name="Cardoza R.E."/>
            <person name="Stanley A.M."/>
            <person name="Lindo L."/>
            <person name="Kelly A."/>
            <person name="Brown D.W."/>
            <person name="Lee T."/>
            <person name="Vaughan M.M."/>
            <person name="Alexander N.J."/>
            <person name="Busman M."/>
            <person name="Gutierrez S."/>
        </authorList>
    </citation>
    <scope>NUCLEOTIDE SEQUENCE [LARGE SCALE GENOMIC DNA]</scope>
    <source>
        <strain evidence="4 5">NRRL 20695</strain>
    </source>
</reference>
<dbReference type="STRING" id="694270.A0A395RJ33"/>
<keyword evidence="2" id="KW-1133">Transmembrane helix</keyword>